<dbReference type="EMBL" id="CADCUM010000094">
    <property type="protein sequence ID" value="CAA9391928.1"/>
    <property type="molecule type" value="Genomic_DNA"/>
</dbReference>
<reference evidence="2" key="1">
    <citation type="submission" date="2020-02" db="EMBL/GenBank/DDBJ databases">
        <authorList>
            <person name="Meier V. D."/>
        </authorList>
    </citation>
    <scope>NUCLEOTIDE SEQUENCE</scope>
    <source>
        <strain evidence="2">AVDCRST_MAG32</strain>
    </source>
</reference>
<organism evidence="2">
    <name type="scientific">uncultured Nocardioides sp</name>
    <dbReference type="NCBI Taxonomy" id="198441"/>
    <lineage>
        <taxon>Bacteria</taxon>
        <taxon>Bacillati</taxon>
        <taxon>Actinomycetota</taxon>
        <taxon>Actinomycetes</taxon>
        <taxon>Propionibacteriales</taxon>
        <taxon>Nocardioidaceae</taxon>
        <taxon>Nocardioides</taxon>
        <taxon>environmental samples</taxon>
    </lineage>
</organism>
<feature type="non-terminal residue" evidence="2">
    <location>
        <position position="1"/>
    </location>
</feature>
<feature type="region of interest" description="Disordered" evidence="1">
    <location>
        <begin position="145"/>
        <end position="263"/>
    </location>
</feature>
<gene>
    <name evidence="2" type="ORF">AVDCRST_MAG32-2383</name>
</gene>
<feature type="region of interest" description="Disordered" evidence="1">
    <location>
        <begin position="16"/>
        <end position="61"/>
    </location>
</feature>
<sequence>APADRALHRLGLSRVDRARLRLGGEPGVRRGRGDGRHRRAEPAGLGGQAAQRPPRHAGLRGPRADAALHAAGVGHRPVGQARAVGRDGGGGGRRRRRRAPALPLAEGVRRGLRRRDRGARVLDRDRLRRGEHVPLARLLAARHGDVPPALGPLHRGLRPHGHRPVPRRDRRQRRGRDGGADGRPAAPRPPHRRHRVGQGRAPRAGPGRHGRRAVPGPPRQHRLRRPRGARDQHPAVHHPRGTREGPAGVPRVRPHAPRGGPLV</sequence>
<dbReference type="AlphaFoldDB" id="A0A6J4NMP1"/>
<evidence type="ECO:0000313" key="2">
    <source>
        <dbReference type="EMBL" id="CAA9391928.1"/>
    </source>
</evidence>
<name>A0A6J4NMP1_9ACTN</name>
<accession>A0A6J4NMP1</accession>
<proteinExistence type="predicted"/>
<evidence type="ECO:0000256" key="1">
    <source>
        <dbReference type="SAM" id="MobiDB-lite"/>
    </source>
</evidence>
<feature type="region of interest" description="Disordered" evidence="1">
    <location>
        <begin position="80"/>
        <end position="110"/>
    </location>
</feature>
<feature type="non-terminal residue" evidence="2">
    <location>
        <position position="263"/>
    </location>
</feature>
<protein>
    <submittedName>
        <fullName evidence="2">Uncharacterized protein SCO3347</fullName>
    </submittedName>
</protein>
<feature type="compositionally biased region" description="Basic residues" evidence="1">
    <location>
        <begin position="155"/>
        <end position="174"/>
    </location>
</feature>